<dbReference type="EC" id="1.1.1.95" evidence="1"/>
<accession>A0A4Y1Z850</accession>
<dbReference type="EMBL" id="BEXB01000004">
    <property type="protein sequence ID" value="GAY75217.1"/>
    <property type="molecule type" value="Genomic_DNA"/>
</dbReference>
<dbReference type="AlphaFoldDB" id="A0A4Y1Z850"/>
<sequence>MWDLPNVLITSHSLGVGPGKYKRRNDLVAKNVTNFIMGKPLKNQVNRELGY</sequence>
<dbReference type="GO" id="GO:0004617">
    <property type="term" value="F:phosphoglycerate dehydrogenase activity"/>
    <property type="evidence" value="ECO:0007669"/>
    <property type="project" value="UniProtKB-EC"/>
</dbReference>
<gene>
    <name evidence="1" type="ORF">NBRC111894_771</name>
</gene>
<dbReference type="Gene3D" id="3.40.50.720">
    <property type="entry name" value="NAD(P)-binding Rossmann-like Domain"/>
    <property type="match status" value="2"/>
</dbReference>
<dbReference type="Proteomes" id="UP000319716">
    <property type="component" value="Unassembled WGS sequence"/>
</dbReference>
<keyword evidence="1" id="KW-0560">Oxidoreductase</keyword>
<name>A0A4Y1Z850_9BACL</name>
<proteinExistence type="predicted"/>
<evidence type="ECO:0000313" key="2">
    <source>
        <dbReference type="Proteomes" id="UP000319716"/>
    </source>
</evidence>
<evidence type="ECO:0000313" key="1">
    <source>
        <dbReference type="EMBL" id="GAY75217.1"/>
    </source>
</evidence>
<reference evidence="1 2" key="1">
    <citation type="submission" date="2017-11" db="EMBL/GenBank/DDBJ databases">
        <title>Draft Genome Sequence of Sporolactobacillus inulinus NBRC 111894 Isolated from Koso, a Japanese Sugar-Vegetable Fermented Beverage.</title>
        <authorList>
            <person name="Chiou T.Y."/>
            <person name="Oshima K."/>
            <person name="Suda W."/>
            <person name="Hattori M."/>
            <person name="Takahashi T."/>
        </authorList>
    </citation>
    <scope>NUCLEOTIDE SEQUENCE [LARGE SCALE GENOMIC DNA]</scope>
    <source>
        <strain evidence="1 2">NBRC111894</strain>
    </source>
</reference>
<protein>
    <submittedName>
        <fullName evidence="1">D-3-phosphoglycerate dehydrogenase</fullName>
        <ecNumber evidence="1">1.1.1.95</ecNumber>
    </submittedName>
</protein>
<comment type="caution">
    <text evidence="1">The sequence shown here is derived from an EMBL/GenBank/DDBJ whole genome shotgun (WGS) entry which is preliminary data.</text>
</comment>
<organism evidence="1 2">
    <name type="scientific">Sporolactobacillus inulinus</name>
    <dbReference type="NCBI Taxonomy" id="2078"/>
    <lineage>
        <taxon>Bacteria</taxon>
        <taxon>Bacillati</taxon>
        <taxon>Bacillota</taxon>
        <taxon>Bacilli</taxon>
        <taxon>Bacillales</taxon>
        <taxon>Sporolactobacillaceae</taxon>
        <taxon>Sporolactobacillus</taxon>
    </lineage>
</organism>